<dbReference type="EMBL" id="LWDX02019315">
    <property type="protein sequence ID" value="OEL33255.1"/>
    <property type="molecule type" value="Genomic_DNA"/>
</dbReference>
<evidence type="ECO:0000313" key="2">
    <source>
        <dbReference type="EMBL" id="OEL33255.1"/>
    </source>
</evidence>
<evidence type="ECO:0000256" key="1">
    <source>
        <dbReference type="SAM" id="MobiDB-lite"/>
    </source>
</evidence>
<protein>
    <submittedName>
        <fullName evidence="2">Uncharacterized protein</fullName>
    </submittedName>
</protein>
<keyword evidence="3" id="KW-1185">Reference proteome</keyword>
<sequence length="163" mass="18468">LEAVGTHRRRRRRWRLRAEHQHLALLPELLGRRQRVRLVEATAARAHGQQRALLAQQLPRQGRGHGRPSPAVGSEPRPRGRRRAGRPIQPRLADPAPRSQARARALGANVHRQAGADADAAAQGEIRRHRRCRPEAYPWDLFVLCRSADWLAGCCTQMREVGR</sequence>
<dbReference type="Proteomes" id="UP000095767">
    <property type="component" value="Unassembled WGS sequence"/>
</dbReference>
<proteinExistence type="predicted"/>
<comment type="caution">
    <text evidence="2">The sequence shown here is derived from an EMBL/GenBank/DDBJ whole genome shotgun (WGS) entry which is preliminary data.</text>
</comment>
<evidence type="ECO:0000313" key="3">
    <source>
        <dbReference type="Proteomes" id="UP000095767"/>
    </source>
</evidence>
<feature type="non-terminal residue" evidence="2">
    <location>
        <position position="1"/>
    </location>
</feature>
<accession>A0A1E5W7F3</accession>
<gene>
    <name evidence="2" type="ORF">BAE44_0005726</name>
</gene>
<reference evidence="2 3" key="1">
    <citation type="submission" date="2016-09" db="EMBL/GenBank/DDBJ databases">
        <title>The draft genome of Dichanthelium oligosanthes: A C3 panicoid grass species.</title>
        <authorList>
            <person name="Studer A.J."/>
            <person name="Schnable J.C."/>
            <person name="Brutnell T.P."/>
        </authorList>
    </citation>
    <scope>NUCLEOTIDE SEQUENCE [LARGE SCALE GENOMIC DNA]</scope>
    <source>
        <strain evidence="3">cv. Kellogg 1175</strain>
        <tissue evidence="2">Leaf</tissue>
    </source>
</reference>
<name>A0A1E5W7F3_9POAL</name>
<organism evidence="2 3">
    <name type="scientific">Dichanthelium oligosanthes</name>
    <dbReference type="NCBI Taxonomy" id="888268"/>
    <lineage>
        <taxon>Eukaryota</taxon>
        <taxon>Viridiplantae</taxon>
        <taxon>Streptophyta</taxon>
        <taxon>Embryophyta</taxon>
        <taxon>Tracheophyta</taxon>
        <taxon>Spermatophyta</taxon>
        <taxon>Magnoliopsida</taxon>
        <taxon>Liliopsida</taxon>
        <taxon>Poales</taxon>
        <taxon>Poaceae</taxon>
        <taxon>PACMAD clade</taxon>
        <taxon>Panicoideae</taxon>
        <taxon>Panicodae</taxon>
        <taxon>Paniceae</taxon>
        <taxon>Dichantheliinae</taxon>
        <taxon>Dichanthelium</taxon>
    </lineage>
</organism>
<dbReference type="AlphaFoldDB" id="A0A1E5W7F3"/>
<feature type="region of interest" description="Disordered" evidence="1">
    <location>
        <begin position="57"/>
        <end position="99"/>
    </location>
</feature>